<protein>
    <submittedName>
        <fullName evidence="11">Uncharacterized protein</fullName>
    </submittedName>
</protein>
<dbReference type="PANTHER" id="PTHR33463:SF187">
    <property type="entry name" value="AND NB-ARC DOMAIN DISEASE RESISTANCE PROTEIN, PUTATIVE-RELATED"/>
    <property type="match status" value="1"/>
</dbReference>
<evidence type="ECO:0000256" key="5">
    <source>
        <dbReference type="ARBA" id="ARBA00022821"/>
    </source>
</evidence>
<keyword evidence="12" id="KW-1185">Reference proteome</keyword>
<dbReference type="Gene3D" id="3.80.10.10">
    <property type="entry name" value="Ribonuclease Inhibitor"/>
    <property type="match status" value="1"/>
</dbReference>
<evidence type="ECO:0000256" key="1">
    <source>
        <dbReference type="ARBA" id="ARBA00008894"/>
    </source>
</evidence>
<dbReference type="Gene3D" id="1.10.8.430">
    <property type="entry name" value="Helical domain of apoptotic protease-activating factors"/>
    <property type="match status" value="1"/>
</dbReference>
<evidence type="ECO:0000256" key="6">
    <source>
        <dbReference type="ARBA" id="ARBA00022840"/>
    </source>
</evidence>
<dbReference type="InterPro" id="IPR057135">
    <property type="entry name" value="At4g27190-like_LRR"/>
</dbReference>
<dbReference type="Pfam" id="PF00931">
    <property type="entry name" value="NB-ARC"/>
    <property type="match status" value="1"/>
</dbReference>
<feature type="domain" description="Disease resistance protein At4g27190-like leucine-rich repeats" evidence="9">
    <location>
        <begin position="775"/>
        <end position="889"/>
    </location>
</feature>
<dbReference type="InterPro" id="IPR050905">
    <property type="entry name" value="Plant_NBS-LRR"/>
</dbReference>
<dbReference type="GO" id="GO:0043531">
    <property type="term" value="F:ADP binding"/>
    <property type="evidence" value="ECO:0007669"/>
    <property type="project" value="InterPro"/>
</dbReference>
<gene>
    <name evidence="11" type="ORF">POPTR_011G127300</name>
</gene>
<dbReference type="InParanoid" id="A0A2K1YJH5"/>
<dbReference type="GO" id="GO:0005524">
    <property type="term" value="F:ATP binding"/>
    <property type="evidence" value="ECO:0007669"/>
    <property type="project" value="UniProtKB-KW"/>
</dbReference>
<dbReference type="SUPFAM" id="SSF52058">
    <property type="entry name" value="L domain-like"/>
    <property type="match status" value="1"/>
</dbReference>
<dbReference type="PRINTS" id="PR00364">
    <property type="entry name" value="DISEASERSIST"/>
</dbReference>
<evidence type="ECO:0000313" key="12">
    <source>
        <dbReference type="Proteomes" id="UP000006729"/>
    </source>
</evidence>
<keyword evidence="5" id="KW-0611">Plant defense</keyword>
<reference evidence="11 12" key="1">
    <citation type="journal article" date="2006" name="Science">
        <title>The genome of black cottonwood, Populus trichocarpa (Torr. &amp; Gray).</title>
        <authorList>
            <person name="Tuskan G.A."/>
            <person name="Difazio S."/>
            <person name="Jansson S."/>
            <person name="Bohlmann J."/>
            <person name="Grigoriev I."/>
            <person name="Hellsten U."/>
            <person name="Putnam N."/>
            <person name="Ralph S."/>
            <person name="Rombauts S."/>
            <person name="Salamov A."/>
            <person name="Schein J."/>
            <person name="Sterck L."/>
            <person name="Aerts A."/>
            <person name="Bhalerao R.R."/>
            <person name="Bhalerao R.P."/>
            <person name="Blaudez D."/>
            <person name="Boerjan W."/>
            <person name="Brun A."/>
            <person name="Brunner A."/>
            <person name="Busov V."/>
            <person name="Campbell M."/>
            <person name="Carlson J."/>
            <person name="Chalot M."/>
            <person name="Chapman J."/>
            <person name="Chen G.L."/>
            <person name="Cooper D."/>
            <person name="Coutinho P.M."/>
            <person name="Couturier J."/>
            <person name="Covert S."/>
            <person name="Cronk Q."/>
            <person name="Cunningham R."/>
            <person name="Davis J."/>
            <person name="Degroeve S."/>
            <person name="Dejardin A."/>
            <person name="Depamphilis C."/>
            <person name="Detter J."/>
            <person name="Dirks B."/>
            <person name="Dubchak I."/>
            <person name="Duplessis S."/>
            <person name="Ehlting J."/>
            <person name="Ellis B."/>
            <person name="Gendler K."/>
            <person name="Goodstein D."/>
            <person name="Gribskov M."/>
            <person name="Grimwood J."/>
            <person name="Groover A."/>
            <person name="Gunter L."/>
            <person name="Hamberger B."/>
            <person name="Heinze B."/>
            <person name="Helariutta Y."/>
            <person name="Henrissat B."/>
            <person name="Holligan D."/>
            <person name="Holt R."/>
            <person name="Huang W."/>
            <person name="Islam-Faridi N."/>
            <person name="Jones S."/>
            <person name="Jones-Rhoades M."/>
            <person name="Jorgensen R."/>
            <person name="Joshi C."/>
            <person name="Kangasjarvi J."/>
            <person name="Karlsson J."/>
            <person name="Kelleher C."/>
            <person name="Kirkpatrick R."/>
            <person name="Kirst M."/>
            <person name="Kohler A."/>
            <person name="Kalluri U."/>
            <person name="Larimer F."/>
            <person name="Leebens-Mack J."/>
            <person name="Leple J.C."/>
            <person name="Locascio P."/>
            <person name="Lou Y."/>
            <person name="Lucas S."/>
            <person name="Martin F."/>
            <person name="Montanini B."/>
            <person name="Napoli C."/>
            <person name="Nelson D.R."/>
            <person name="Nelson C."/>
            <person name="Nieminen K."/>
            <person name="Nilsson O."/>
            <person name="Pereda V."/>
            <person name="Peter G."/>
            <person name="Philippe R."/>
            <person name="Pilate G."/>
            <person name="Poliakov A."/>
            <person name="Razumovskaya J."/>
            <person name="Richardson P."/>
            <person name="Rinaldi C."/>
            <person name="Ritland K."/>
            <person name="Rouze P."/>
            <person name="Ryaboy D."/>
            <person name="Schmutz J."/>
            <person name="Schrader J."/>
            <person name="Segerman B."/>
            <person name="Shin H."/>
            <person name="Siddiqui A."/>
            <person name="Sterky F."/>
            <person name="Terry A."/>
            <person name="Tsai C.J."/>
            <person name="Uberbacher E."/>
            <person name="Unneberg P."/>
            <person name="Vahala J."/>
            <person name="Wall K."/>
            <person name="Wessler S."/>
            <person name="Yang G."/>
            <person name="Yin T."/>
            <person name="Douglas C."/>
            <person name="Marra M."/>
            <person name="Sandberg G."/>
            <person name="Van de Peer Y."/>
            <person name="Rokhsar D."/>
        </authorList>
    </citation>
    <scope>NUCLEOTIDE SEQUENCE [LARGE SCALE GENOMIC DNA]</scope>
    <source>
        <strain evidence="12">cv. Nisqually</strain>
        <strain evidence="11">Nisqually-1</strain>
    </source>
</reference>
<organism evidence="11 12">
    <name type="scientific">Populus trichocarpa</name>
    <name type="common">Western balsam poplar</name>
    <name type="synonym">Populus balsamifera subsp. trichocarpa</name>
    <dbReference type="NCBI Taxonomy" id="3694"/>
    <lineage>
        <taxon>Eukaryota</taxon>
        <taxon>Viridiplantae</taxon>
        <taxon>Streptophyta</taxon>
        <taxon>Embryophyta</taxon>
        <taxon>Tracheophyta</taxon>
        <taxon>Spermatophyta</taxon>
        <taxon>Magnoliopsida</taxon>
        <taxon>eudicotyledons</taxon>
        <taxon>Gunneridae</taxon>
        <taxon>Pentapetalae</taxon>
        <taxon>rosids</taxon>
        <taxon>fabids</taxon>
        <taxon>Malpighiales</taxon>
        <taxon>Salicaceae</taxon>
        <taxon>Saliceae</taxon>
        <taxon>Populus</taxon>
    </lineage>
</organism>
<dbReference type="GO" id="GO:0098542">
    <property type="term" value="P:defense response to other organism"/>
    <property type="evidence" value="ECO:0000318"/>
    <property type="project" value="GO_Central"/>
</dbReference>
<dbReference type="EMBL" id="CM009300">
    <property type="protein sequence ID" value="PNT13166.1"/>
    <property type="molecule type" value="Genomic_DNA"/>
</dbReference>
<keyword evidence="4" id="KW-0547">Nucleotide-binding</keyword>
<feature type="domain" description="Disease resistance protein winged helix" evidence="10">
    <location>
        <begin position="380"/>
        <end position="450"/>
    </location>
</feature>
<dbReference type="FunFam" id="3.40.50.300:FF:001091">
    <property type="entry name" value="Probable disease resistance protein At1g61300"/>
    <property type="match status" value="1"/>
</dbReference>
<evidence type="ECO:0000256" key="4">
    <source>
        <dbReference type="ARBA" id="ARBA00022741"/>
    </source>
</evidence>
<evidence type="ECO:0000259" key="10">
    <source>
        <dbReference type="Pfam" id="PF23559"/>
    </source>
</evidence>
<dbReference type="PANTHER" id="PTHR33463">
    <property type="entry name" value="NB-ARC DOMAIN-CONTAINING PROTEIN-RELATED"/>
    <property type="match status" value="1"/>
</dbReference>
<keyword evidence="3" id="KW-0677">Repeat</keyword>
<dbReference type="Pfam" id="PF23247">
    <property type="entry name" value="LRR_RPS2"/>
    <property type="match status" value="1"/>
</dbReference>
<reference evidence="11" key="2">
    <citation type="submission" date="2017-07" db="EMBL/GenBank/DDBJ databases">
        <title>WGS assembly of Populus trichocarpa.</title>
        <authorList>
            <person name="Tuskan G."/>
            <person name="Difazio S."/>
            <person name="Jansson S."/>
            <person name="Bohlmann J."/>
            <person name="Grigoriev I."/>
            <person name="Hellsten U."/>
            <person name="Putnam N."/>
            <person name="Ralph S."/>
            <person name="Rombauts S."/>
            <person name="Salamov A."/>
            <person name="Schein J."/>
            <person name="Sterck L."/>
            <person name="Aerts A."/>
            <person name="Bhalerao R."/>
            <person name="Bhalerao R."/>
            <person name="Blaudez D."/>
            <person name="Boerjan W."/>
            <person name="Brun A."/>
            <person name="Brunner A."/>
            <person name="Busov V."/>
            <person name="Campbell M."/>
            <person name="Carlson J."/>
            <person name="Chalot M."/>
            <person name="Chapman J."/>
            <person name="Chen G."/>
            <person name="Cooper D."/>
            <person name="Coutinho P."/>
            <person name="Couturier J."/>
            <person name="Covert S."/>
            <person name="Cronk Q."/>
            <person name="Cunningham R."/>
            <person name="Davis J."/>
            <person name="Degroeve S."/>
            <person name="Dejardin A."/>
            <person name="Depamphilis C."/>
            <person name="Detter J."/>
            <person name="Dirks B."/>
            <person name="Dubchak I."/>
            <person name="Duplessis S."/>
            <person name="Ehlting J."/>
            <person name="Ellis B."/>
            <person name="Gendler K."/>
            <person name="Goodstein D."/>
            <person name="Gribskov M."/>
            <person name="Grimwood J."/>
            <person name="Groover A."/>
            <person name="Gunter L."/>
            <person name="Hamberger B."/>
            <person name="Heinze B."/>
            <person name="Helariutta Y."/>
            <person name="Henrissat B."/>
            <person name="Holligan D."/>
            <person name="Holt R."/>
            <person name="Huang W."/>
            <person name="Islam-Faridi N."/>
            <person name="Jones S."/>
            <person name="Jones-Rhoades M."/>
            <person name="Jorgensen R."/>
            <person name="Joshi C."/>
            <person name="Kangasjarvi J."/>
            <person name="Karlsson J."/>
            <person name="Kelleher C."/>
            <person name="Kirkpatrick R."/>
            <person name="Kirst M."/>
            <person name="Kohler A."/>
            <person name="Kalluri U."/>
            <person name="Larimer F."/>
            <person name="Leebens-Mack J."/>
            <person name="Leple J."/>
            <person name="Locascio P."/>
            <person name="Lou Y."/>
            <person name="Lucas S."/>
            <person name="Martin F."/>
            <person name="Montanini B."/>
            <person name="Napoli C."/>
            <person name="Nelson D."/>
            <person name="Nelson C."/>
            <person name="Nieminen K."/>
            <person name="Nilsson O."/>
            <person name="Pereda V."/>
            <person name="Peter G."/>
            <person name="Philippe R."/>
            <person name="Pilate G."/>
            <person name="Poliakov A."/>
            <person name="Razumovskaya J."/>
            <person name="Richardson P."/>
            <person name="Rinaldi C."/>
            <person name="Ritland K."/>
            <person name="Rouze P."/>
            <person name="Ryaboy D."/>
            <person name="Schmutz J."/>
            <person name="Schrader J."/>
            <person name="Segerman B."/>
            <person name="Shin H."/>
            <person name="Siddiqui A."/>
            <person name="Sterky F."/>
            <person name="Terry A."/>
            <person name="Tsai C."/>
            <person name="Uberbacher E."/>
            <person name="Unneberg P."/>
            <person name="Vahala J."/>
            <person name="Wall K."/>
            <person name="Wessler S."/>
            <person name="Yang G."/>
            <person name="Yin T."/>
            <person name="Douglas C."/>
            <person name="Marra M."/>
            <person name="Sandberg G."/>
            <person name="Van De Peer Y."/>
            <person name="Rokhsar D."/>
        </authorList>
    </citation>
    <scope>NUCLEOTIDE SEQUENCE</scope>
    <source>
        <strain evidence="11">Nisqually-1</strain>
    </source>
</reference>
<dbReference type="Pfam" id="PF13855">
    <property type="entry name" value="LRR_8"/>
    <property type="match status" value="1"/>
</dbReference>
<dbReference type="STRING" id="3694.A0A2K1YJH5"/>
<dbReference type="InterPro" id="IPR002182">
    <property type="entry name" value="NB-ARC"/>
</dbReference>
<keyword evidence="2" id="KW-0433">Leucine-rich repeat</keyword>
<dbReference type="InterPro" id="IPR027417">
    <property type="entry name" value="P-loop_NTPase"/>
</dbReference>
<accession>A0A2K1YJH5</accession>
<dbReference type="SUPFAM" id="SSF52540">
    <property type="entry name" value="P-loop containing nucleoside triphosphate hydrolases"/>
    <property type="match status" value="1"/>
</dbReference>
<evidence type="ECO:0000256" key="3">
    <source>
        <dbReference type="ARBA" id="ARBA00022737"/>
    </source>
</evidence>
<evidence type="ECO:0000259" key="8">
    <source>
        <dbReference type="Pfam" id="PF00931"/>
    </source>
</evidence>
<dbReference type="Gene3D" id="3.40.50.300">
    <property type="entry name" value="P-loop containing nucleotide triphosphate hydrolases"/>
    <property type="match status" value="1"/>
</dbReference>
<dbReference type="InterPro" id="IPR058922">
    <property type="entry name" value="WHD_DRP"/>
</dbReference>
<feature type="region of interest" description="Disordered" evidence="7">
    <location>
        <begin position="96"/>
        <end position="117"/>
    </location>
</feature>
<evidence type="ECO:0000259" key="9">
    <source>
        <dbReference type="Pfam" id="PF23247"/>
    </source>
</evidence>
<dbReference type="EMBL" id="CM009300">
    <property type="protein sequence ID" value="PNT13165.1"/>
    <property type="molecule type" value="Genomic_DNA"/>
</dbReference>
<dbReference type="Gene3D" id="1.10.10.10">
    <property type="entry name" value="Winged helix-like DNA-binding domain superfamily/Winged helix DNA-binding domain"/>
    <property type="match status" value="1"/>
</dbReference>
<keyword evidence="6" id="KW-0067">ATP-binding</keyword>
<proteinExistence type="inferred from homology"/>
<name>A0A2K1YJH5_POPTR</name>
<dbReference type="AlphaFoldDB" id="A0A2K1YJH5"/>
<dbReference type="Pfam" id="PF23559">
    <property type="entry name" value="WHD_DRP"/>
    <property type="match status" value="1"/>
</dbReference>
<dbReference type="InterPro" id="IPR001611">
    <property type="entry name" value="Leu-rich_rpt"/>
</dbReference>
<evidence type="ECO:0000256" key="7">
    <source>
        <dbReference type="SAM" id="MobiDB-lite"/>
    </source>
</evidence>
<dbReference type="Proteomes" id="UP000006729">
    <property type="component" value="Chromosome 11"/>
</dbReference>
<dbReference type="InterPro" id="IPR036388">
    <property type="entry name" value="WH-like_DNA-bd_sf"/>
</dbReference>
<dbReference type="FunFam" id="1.10.10.10:FF:000322">
    <property type="entry name" value="Probable disease resistance protein At1g63360"/>
    <property type="match status" value="1"/>
</dbReference>
<evidence type="ECO:0000313" key="11">
    <source>
        <dbReference type="EMBL" id="PNT13166.1"/>
    </source>
</evidence>
<sequence>MVLSDDQFQAYVEENNVGKKKCKFCGHLFAFRTSISRIKWHWSGTKGHGAAICREVPKDVQEAAFLAMEGVNKKCRIRADWFINVDNKTERLVKPVAEASSSGGHIPNKSDARENALPTSSSELAGKAFEENKNAILSWLMNDEVLRIGIYGMGGVGKTSLVKHVYNQLRKTSGTFHHVYWITIPQDFSIYKLQNLIARCLGIHLSNEDDEILRAQELSEAFVMKWQPFLILDNLWDTFDPEKVGIPVQEKGCKLILTTRSLKVCRGMGCLQKIKVEPLPWEEAWTLFRERFTHDVVISPEVEQIAKSVTRKCAGLPLGIITMAESMRGVSDLHEWRNTLEKLKKSKVRDMKDKVFPSLRFSYDQLDDLAQQQCFLYCAVFPEDYGISREDLIGYLIDEGIIEGIDSRQAEFDEGHTMLNELENVCLLESCDDYNGYRAVRMHGLIRDMACQILRMSSPIMVGEELRDVDKWKEVLTRVSWINGTFKEIPSSHSPRCPNLSTLLLPYNYTLRFIAYSFFKHLNKLKVLDLSETNIELLPDSFSDLENLSALLLKGCEQLRHVPSLKKLRLLKRLDLSDTALVDVPQDMECLSNLRYLKLNGCSQKEFPPGILPQLYRLQVFALDDWVLGQYAPVTVEGKEVACLRKLETLECHFKCFSDFIGYLKSWDGTLSLSTYKFLVGQWNDNKDYLRVLEFSGRSRKVCLCNFNINWNRSSPFFPCDIQELVILRCTDAGSLCDVLSLQCAIELECIEIQLCDRMESLLSSSWFCSTPLPLPSDGIFSHLKDFHCYGCSSMKKLFPLALLRNLANLELISVEECHKMEEIIATSVDWVVGEESSSSCSSSEFDLPNLRRLNFVDLPKLKSICSAKLICGSLQKIRVRDCPKLKRIPICLPVLDSGQPCPPPSLEEIDVDPKEWWESVEWDHPNTKDVLLPFLVLGDGSRVSDCLKKMKTKEET</sequence>
<dbReference type="InterPro" id="IPR042197">
    <property type="entry name" value="Apaf_helical"/>
</dbReference>
<evidence type="ECO:0000256" key="2">
    <source>
        <dbReference type="ARBA" id="ARBA00022614"/>
    </source>
</evidence>
<feature type="domain" description="NB-ARC" evidence="8">
    <location>
        <begin position="130"/>
        <end position="290"/>
    </location>
</feature>
<comment type="similarity">
    <text evidence="1">Belongs to the disease resistance NB-LRR family.</text>
</comment>
<dbReference type="InterPro" id="IPR032675">
    <property type="entry name" value="LRR_dom_sf"/>
</dbReference>